<evidence type="ECO:0000313" key="2">
    <source>
        <dbReference type="EMBL" id="AAP27208.1"/>
    </source>
</evidence>
<dbReference type="RefSeq" id="WP_000647246.1">
    <property type="nucleotide sequence ID" value="NZ_AP014833.1"/>
</dbReference>
<dbReference type="EMBL" id="AE016879">
    <property type="protein sequence ID" value="AAP27208.1"/>
    <property type="molecule type" value="Genomic_DNA"/>
</dbReference>
<proteinExistence type="predicted"/>
<dbReference type="Pfam" id="PF13602">
    <property type="entry name" value="ADH_zinc_N_2"/>
    <property type="match status" value="1"/>
</dbReference>
<keyword evidence="1" id="KW-0521">NADP</keyword>
<name>A0A3P1U416_BACAN</name>
<dbReference type="Pfam" id="PF08240">
    <property type="entry name" value="ADH_N"/>
    <property type="match status" value="1"/>
</dbReference>
<sequence length="335" mass="35921">MKAQIIHSFGDSSVFQLEEVSKPKLLPGHVLIDVKATSVNPIDTKMRSGAVSAVAPEFPAILHGDVAGIVIEVGEGVSKFKCGDEVYGCAGGFKETGGALAEFMLADARLIAHKPNNITMEEAAALPLVAITAWESLFDRANIKSGQNVLIHGATGGVGHVAIQLAKWAGANVFTTASQQNKMEIAHRLGADVAINYKEESVQESVQEYVQKHTNGNGFEVIFDTVGGKNLDNSFEAAAVNGTVVTIAARSTHDLSPLHAKGLSLHVTFMALKILHTDKRNDCGEILTKITKIVEEGKLRPLLDSKSFTFDEVAQAHEYLESNKAIGKIVLKNVW</sequence>
<dbReference type="InterPro" id="IPR051603">
    <property type="entry name" value="Zinc-ADH_QOR/CCCR"/>
</dbReference>
<dbReference type="SUPFAM" id="SSF50129">
    <property type="entry name" value="GroES-like"/>
    <property type="match status" value="1"/>
</dbReference>
<dbReference type="GO" id="GO:0016491">
    <property type="term" value="F:oxidoreductase activity"/>
    <property type="evidence" value="ECO:0007669"/>
    <property type="project" value="InterPro"/>
</dbReference>
<evidence type="ECO:0000313" key="3">
    <source>
        <dbReference type="Proteomes" id="UP000000427"/>
    </source>
</evidence>
<evidence type="ECO:0000256" key="1">
    <source>
        <dbReference type="ARBA" id="ARBA00022857"/>
    </source>
</evidence>
<dbReference type="KEGG" id="ban:BA_3438"/>
<accession>A0A3P1U416</accession>
<dbReference type="OrthoDB" id="9787435at2"/>
<dbReference type="CDD" id="cd08272">
    <property type="entry name" value="MDR6"/>
    <property type="match status" value="1"/>
</dbReference>
<dbReference type="InterPro" id="IPR036291">
    <property type="entry name" value="NAD(P)-bd_dom_sf"/>
</dbReference>
<dbReference type="GeneID" id="45023189"/>
<protein>
    <submittedName>
        <fullName evidence="2">Oxidoreductase, zinc-binding dehydrogenase family</fullName>
    </submittedName>
</protein>
<dbReference type="InterPro" id="IPR011032">
    <property type="entry name" value="GroES-like_sf"/>
</dbReference>
<dbReference type="PANTHER" id="PTHR44154:SF1">
    <property type="entry name" value="QUINONE OXIDOREDUCTASE"/>
    <property type="match status" value="1"/>
</dbReference>
<organism evidence="2 3">
    <name type="scientific">Bacillus anthracis</name>
    <name type="common">anthrax bacterium</name>
    <dbReference type="NCBI Taxonomy" id="1392"/>
    <lineage>
        <taxon>Bacteria</taxon>
        <taxon>Bacillati</taxon>
        <taxon>Bacillota</taxon>
        <taxon>Bacilli</taxon>
        <taxon>Bacillales</taxon>
        <taxon>Bacillaceae</taxon>
        <taxon>Bacillus</taxon>
        <taxon>Bacillus cereus group</taxon>
    </lineage>
</organism>
<dbReference type="Gene3D" id="3.40.50.720">
    <property type="entry name" value="NAD(P)-binding Rossmann-like Domain"/>
    <property type="match status" value="1"/>
</dbReference>
<dbReference type="Gene3D" id="3.90.180.10">
    <property type="entry name" value="Medium-chain alcohol dehydrogenases, catalytic domain"/>
    <property type="match status" value="1"/>
</dbReference>
<reference evidence="2 3" key="1">
    <citation type="journal article" date="2003" name="Nature">
        <title>The genome sequence of Bacillus anthracis Ames and comparison to closely related bacteria.</title>
        <authorList>
            <person name="Read T.D."/>
            <person name="Peterson S.N."/>
            <person name="Tourasse N."/>
            <person name="Baillie L.W."/>
            <person name="Paulsen I.T."/>
            <person name="Nelson K.E."/>
            <person name="Tettelin H."/>
            <person name="Fouts D.E."/>
            <person name="Eisen J.A."/>
            <person name="Gill S.R."/>
            <person name="Holtzapple E.K."/>
            <person name="Okstad O.A."/>
            <person name="Helgason E."/>
            <person name="Rilstone J."/>
            <person name="Wu M."/>
            <person name="Kolonay J.F."/>
            <person name="Beanan M.J."/>
            <person name="Dodson R.J."/>
            <person name="Brinkac L.M."/>
            <person name="Gwinn M."/>
            <person name="DeBoy R.T."/>
            <person name="Madpu R."/>
            <person name="Daugherty S.C."/>
            <person name="Durkin A.S."/>
            <person name="Haft D.H."/>
            <person name="Nelson W.C."/>
            <person name="Peterson J.D."/>
            <person name="Pop M."/>
            <person name="Khouri H.M."/>
            <person name="Radune D."/>
            <person name="Benton J.L."/>
            <person name="Mahamoud Y."/>
            <person name="Jiang L."/>
            <person name="Hance I.R."/>
            <person name="Weidman J.F."/>
            <person name="Berry K.J."/>
            <person name="Plaut R.D."/>
            <person name="Wolf A.M."/>
            <person name="Watkins K.L."/>
            <person name="Nierman W.C."/>
            <person name="Hazen A."/>
            <person name="Cline R."/>
            <person name="Redmond C."/>
            <person name="Thwaite J.E."/>
            <person name="White O."/>
            <person name="Salzberg S.L."/>
            <person name="Thomason B."/>
            <person name="Friedlander A.M."/>
            <person name="Koehler T.M."/>
            <person name="Hanna P.C."/>
            <person name="Kolsto A.B."/>
            <person name="Fraser C.M."/>
        </authorList>
    </citation>
    <scope>NUCLEOTIDE SEQUENCE [LARGE SCALE GENOMIC DNA]</scope>
    <source>
        <strain evidence="3">Ames / isolate Porton</strain>
    </source>
</reference>
<dbReference type="Proteomes" id="UP000000427">
    <property type="component" value="Chromosome"/>
</dbReference>
<dbReference type="PANTHER" id="PTHR44154">
    <property type="entry name" value="QUINONE OXIDOREDUCTASE"/>
    <property type="match status" value="1"/>
</dbReference>
<dbReference type="AlphaFoldDB" id="A0A3P1U416"/>
<dbReference type="InterPro" id="IPR013154">
    <property type="entry name" value="ADH-like_N"/>
</dbReference>
<dbReference type="OMA" id="RPATWFT"/>
<dbReference type="SUPFAM" id="SSF51735">
    <property type="entry name" value="NAD(P)-binding Rossmann-fold domains"/>
    <property type="match status" value="1"/>
</dbReference>
<dbReference type="SMART" id="SM00829">
    <property type="entry name" value="PKS_ER"/>
    <property type="match status" value="1"/>
</dbReference>
<dbReference type="InterPro" id="IPR020843">
    <property type="entry name" value="ER"/>
</dbReference>
<gene>
    <name evidence="2" type="ordered locus">BA_3438</name>
</gene>